<keyword evidence="2" id="KW-1185">Reference proteome</keyword>
<reference evidence="1" key="2">
    <citation type="submission" date="2021-12" db="EMBL/GenBank/DDBJ databases">
        <title>Resequencing data analysis of finger millet.</title>
        <authorList>
            <person name="Hatakeyama M."/>
            <person name="Aluri S."/>
            <person name="Balachadran M.T."/>
            <person name="Sivarajan S.R."/>
            <person name="Poveda L."/>
            <person name="Shimizu-Inatsugi R."/>
            <person name="Schlapbach R."/>
            <person name="Sreeman S.M."/>
            <person name="Shimizu K.K."/>
        </authorList>
    </citation>
    <scope>NUCLEOTIDE SEQUENCE</scope>
</reference>
<organism evidence="1 2">
    <name type="scientific">Eleusine coracana subsp. coracana</name>
    <dbReference type="NCBI Taxonomy" id="191504"/>
    <lineage>
        <taxon>Eukaryota</taxon>
        <taxon>Viridiplantae</taxon>
        <taxon>Streptophyta</taxon>
        <taxon>Embryophyta</taxon>
        <taxon>Tracheophyta</taxon>
        <taxon>Spermatophyta</taxon>
        <taxon>Magnoliopsida</taxon>
        <taxon>Liliopsida</taxon>
        <taxon>Poales</taxon>
        <taxon>Poaceae</taxon>
        <taxon>PACMAD clade</taxon>
        <taxon>Chloridoideae</taxon>
        <taxon>Cynodonteae</taxon>
        <taxon>Eleusininae</taxon>
        <taxon>Eleusine</taxon>
    </lineage>
</organism>
<evidence type="ECO:0000313" key="1">
    <source>
        <dbReference type="EMBL" id="GJN25031.1"/>
    </source>
</evidence>
<dbReference type="AlphaFoldDB" id="A0AAV5ER40"/>
<name>A0AAV5ER40_ELECO</name>
<reference evidence="1" key="1">
    <citation type="journal article" date="2018" name="DNA Res.">
        <title>Multiple hybrid de novo genome assembly of finger millet, an orphan allotetraploid crop.</title>
        <authorList>
            <person name="Hatakeyama M."/>
            <person name="Aluri S."/>
            <person name="Balachadran M.T."/>
            <person name="Sivarajan S.R."/>
            <person name="Patrignani A."/>
            <person name="Gruter S."/>
            <person name="Poveda L."/>
            <person name="Shimizu-Inatsugi R."/>
            <person name="Baeten J."/>
            <person name="Francoijs K.J."/>
            <person name="Nataraja K.N."/>
            <person name="Reddy Y.A.N."/>
            <person name="Phadnis S."/>
            <person name="Ravikumar R.L."/>
            <person name="Schlapbach R."/>
            <person name="Sreeman S.M."/>
            <person name="Shimizu K.K."/>
        </authorList>
    </citation>
    <scope>NUCLEOTIDE SEQUENCE</scope>
</reference>
<evidence type="ECO:0000313" key="2">
    <source>
        <dbReference type="Proteomes" id="UP001054889"/>
    </source>
</evidence>
<protein>
    <submittedName>
        <fullName evidence="1">Uncharacterized protein</fullName>
    </submittedName>
</protein>
<proteinExistence type="predicted"/>
<dbReference type="Proteomes" id="UP001054889">
    <property type="component" value="Unassembled WGS sequence"/>
</dbReference>
<comment type="caution">
    <text evidence="1">The sequence shown here is derived from an EMBL/GenBank/DDBJ whole genome shotgun (WGS) entry which is preliminary data.</text>
</comment>
<gene>
    <name evidence="1" type="primary">gb12813</name>
    <name evidence="1" type="ORF">PR202_gb12813</name>
</gene>
<sequence>MQRHSMDQCVWFWRGTASQRAISSLGPVCAMPIEGVFARLKVSAEAGAVALATVAFAQRFARRQQLRAFRVRNKNKNLYGWINGRDT</sequence>
<accession>A0AAV5ER40</accession>
<dbReference type="EMBL" id="BQKI01000077">
    <property type="protein sequence ID" value="GJN25031.1"/>
    <property type="molecule type" value="Genomic_DNA"/>
</dbReference>